<keyword evidence="3" id="KW-1185">Reference proteome</keyword>
<feature type="compositionally biased region" description="Polar residues" evidence="1">
    <location>
        <begin position="178"/>
        <end position="189"/>
    </location>
</feature>
<dbReference type="GO" id="GO:0005813">
    <property type="term" value="C:centrosome"/>
    <property type="evidence" value="ECO:0007669"/>
    <property type="project" value="TreeGrafter"/>
</dbReference>
<dbReference type="SUPFAM" id="SSF48452">
    <property type="entry name" value="TPR-like"/>
    <property type="match status" value="1"/>
</dbReference>
<dbReference type="GO" id="GO:0007288">
    <property type="term" value="P:sperm axoneme assembly"/>
    <property type="evidence" value="ECO:0007669"/>
    <property type="project" value="TreeGrafter"/>
</dbReference>
<feature type="region of interest" description="Disordered" evidence="1">
    <location>
        <begin position="324"/>
        <end position="404"/>
    </location>
</feature>
<dbReference type="InterPro" id="IPR011990">
    <property type="entry name" value="TPR-like_helical_dom_sf"/>
</dbReference>
<dbReference type="EMBL" id="JXXN02002000">
    <property type="protein sequence ID" value="THD23691.1"/>
    <property type="molecule type" value="Genomic_DNA"/>
</dbReference>
<feature type="region of interest" description="Disordered" evidence="1">
    <location>
        <begin position="170"/>
        <end position="189"/>
    </location>
</feature>
<dbReference type="PANTHER" id="PTHR46540">
    <property type="entry name" value="TETRATRICOPEPTIDE REPEAT PROTEIN 12"/>
    <property type="match status" value="1"/>
</dbReference>
<protein>
    <submittedName>
        <fullName evidence="2">Tetratricopeptide repeat protein 12</fullName>
    </submittedName>
</protein>
<reference evidence="2" key="1">
    <citation type="submission" date="2019-03" db="EMBL/GenBank/DDBJ databases">
        <title>Improved annotation for the trematode Fasciola hepatica.</title>
        <authorList>
            <person name="Choi Y.-J."/>
            <person name="Martin J."/>
            <person name="Mitreva M."/>
        </authorList>
    </citation>
    <scope>NUCLEOTIDE SEQUENCE [LARGE SCALE GENOMIC DNA]</scope>
</reference>
<proteinExistence type="predicted"/>
<dbReference type="InterPro" id="IPR043195">
    <property type="entry name" value="TTC12"/>
</dbReference>
<organism evidence="2 3">
    <name type="scientific">Fasciola hepatica</name>
    <name type="common">Liver fluke</name>
    <dbReference type="NCBI Taxonomy" id="6192"/>
    <lineage>
        <taxon>Eukaryota</taxon>
        <taxon>Metazoa</taxon>
        <taxon>Spiralia</taxon>
        <taxon>Lophotrochozoa</taxon>
        <taxon>Platyhelminthes</taxon>
        <taxon>Trematoda</taxon>
        <taxon>Digenea</taxon>
        <taxon>Plagiorchiida</taxon>
        <taxon>Echinostomata</taxon>
        <taxon>Echinostomatoidea</taxon>
        <taxon>Fasciolidae</taxon>
        <taxon>Fasciola</taxon>
    </lineage>
</organism>
<feature type="compositionally biased region" description="Polar residues" evidence="1">
    <location>
        <begin position="368"/>
        <end position="383"/>
    </location>
</feature>
<accession>A0A4E0RBS5</accession>
<evidence type="ECO:0000313" key="3">
    <source>
        <dbReference type="Proteomes" id="UP000230066"/>
    </source>
</evidence>
<feature type="region of interest" description="Disordered" evidence="1">
    <location>
        <begin position="55"/>
        <end position="79"/>
    </location>
</feature>
<dbReference type="PANTHER" id="PTHR46540:SF1">
    <property type="entry name" value="TETRATRICOPEPTIDE REPEAT PROTEIN 12"/>
    <property type="match status" value="1"/>
</dbReference>
<dbReference type="InterPro" id="IPR019734">
    <property type="entry name" value="TPR_rpt"/>
</dbReference>
<feature type="compositionally biased region" description="Polar residues" evidence="1">
    <location>
        <begin position="338"/>
        <end position="358"/>
    </location>
</feature>
<sequence length="1071" mass="115414">MKVNGVSDISDKLEEVENIRNIIQNLASKDESVASEAIKKADEYLKSETPKGFSRTFINTSTGNPQDPSVPNASKHHQTDVSAFMAAVEADAAERAQRRAAQRTRAAKLKDRANAFFKAGDCRRAVELYTQAIELAKDWEILYTNRALAHLRSADPSAALEDCDTALTLLDRSRPEDSSTANGDKSSPNAQMAKAYLHRGKALMALNRPAEALASYEHSRSHSIQATNSRHRTEVKEWPNYLVEYVAQAQAAVAAEKADAEAEMRFDKSKIKSVTSADGTKSMDIPAGQQLVCLMAQLARGNLDANYYSAGLRQLSRLLAAAPRESTTIPQPQPVSVPRQTKQFSDEQPPTPSPVNGTKSEDDRSVIDTVTTTVSARETSMASNRRKKKKQQHRINNTKQQKLQQQQKFINNKVNGMTVDPLKSPVETLADLQALFRVKNGFSLLGKEIQAICQSFVPRCAPDETNPSSSLEPQVVQLPSTGIGDGTDYIDRLLALLNVTSLLSADCGENQRLLIEKHPRVISTVLECLTMSPGFVECLAGQIRSTSNVESGTDFNLDQIQRHKLEALRCASADLLVILTSQASGRQALLNAFGPGALLSAVAVNLSDALPPTATGSASLTASGPVAVNEMELRRRLSLNTNPRGANFWATGAVGSATATVCVAKAAQILDQLCESPAFLISARSSLDNLESLLSVIEAALSAHGKAGANRSTAITANCLSTLLESLSTACHDTTLRRDILQRRQQLLAALADCLVRHAPLLPDPQHTNLVTAACQLLHNICVGQLNDLTAARSDPNSLATCMSSSNRLADLLLAGVGAVLDQPSHGPELRAVVVALAGRLLPLCSSQRVLTWFGETDGNSAVTTDGASRAPSDLSERSRLLLAVLDSCSVPCGNGYNKCAVMSTGTEVSDLKPDHLTSHLLGGCIRCLAAGVSHSIELRYAIGDDRRRVRRLARLLRAKLPGAMNTQTTSNVFSSPTIPRDEVLAGNACLILQHCADDTPLAEHLQGSSIILDLLRLIQESQRTDTKRNAAIVIGKLAQSSHVHRDELSRLDGWSVLKSFSSWGSSFTGW</sequence>
<comment type="caution">
    <text evidence="2">The sequence shown here is derived from an EMBL/GenBank/DDBJ whole genome shotgun (WGS) entry which is preliminary data.</text>
</comment>
<dbReference type="InterPro" id="IPR016024">
    <property type="entry name" value="ARM-type_fold"/>
</dbReference>
<name>A0A4E0RBS5_FASHE</name>
<feature type="compositionally biased region" description="Polar residues" evidence="1">
    <location>
        <begin position="56"/>
        <end position="72"/>
    </location>
</feature>
<gene>
    <name evidence="2" type="ORF">D915_005425</name>
</gene>
<dbReference type="AlphaFoldDB" id="A0A4E0RBS5"/>
<dbReference type="GO" id="GO:0070286">
    <property type="term" value="P:axonemal dynein complex assembly"/>
    <property type="evidence" value="ECO:0007669"/>
    <property type="project" value="TreeGrafter"/>
</dbReference>
<dbReference type="GO" id="GO:0005737">
    <property type="term" value="C:cytoplasm"/>
    <property type="evidence" value="ECO:0007669"/>
    <property type="project" value="TreeGrafter"/>
</dbReference>
<evidence type="ECO:0000256" key="1">
    <source>
        <dbReference type="SAM" id="MobiDB-lite"/>
    </source>
</evidence>
<dbReference type="Gene3D" id="1.25.40.10">
    <property type="entry name" value="Tetratricopeptide repeat domain"/>
    <property type="match status" value="1"/>
</dbReference>
<dbReference type="SMART" id="SM00028">
    <property type="entry name" value="TPR"/>
    <property type="match status" value="3"/>
</dbReference>
<dbReference type="SUPFAM" id="SSF48371">
    <property type="entry name" value="ARM repeat"/>
    <property type="match status" value="1"/>
</dbReference>
<evidence type="ECO:0000313" key="2">
    <source>
        <dbReference type="EMBL" id="THD23691.1"/>
    </source>
</evidence>
<dbReference type="Proteomes" id="UP000230066">
    <property type="component" value="Unassembled WGS sequence"/>
</dbReference>
<feature type="compositionally biased region" description="Basic residues" evidence="1">
    <location>
        <begin position="384"/>
        <end position="393"/>
    </location>
</feature>